<dbReference type="Pfam" id="PF03004">
    <property type="entry name" value="Transposase_24"/>
    <property type="match status" value="1"/>
</dbReference>
<dbReference type="InterPro" id="IPR004252">
    <property type="entry name" value="Probable_transposase_24"/>
</dbReference>
<dbReference type="AlphaFoldDB" id="A0AAW2D5U1"/>
<organism evidence="2 3">
    <name type="scientific">Lithocarpus litseifolius</name>
    <dbReference type="NCBI Taxonomy" id="425828"/>
    <lineage>
        <taxon>Eukaryota</taxon>
        <taxon>Viridiplantae</taxon>
        <taxon>Streptophyta</taxon>
        <taxon>Embryophyta</taxon>
        <taxon>Tracheophyta</taxon>
        <taxon>Spermatophyta</taxon>
        <taxon>Magnoliopsida</taxon>
        <taxon>eudicotyledons</taxon>
        <taxon>Gunneridae</taxon>
        <taxon>Pentapetalae</taxon>
        <taxon>rosids</taxon>
        <taxon>fabids</taxon>
        <taxon>Fagales</taxon>
        <taxon>Fagaceae</taxon>
        <taxon>Lithocarpus</taxon>
    </lineage>
</organism>
<dbReference type="Proteomes" id="UP001459277">
    <property type="component" value="Unassembled WGS sequence"/>
</dbReference>
<proteinExistence type="predicted"/>
<gene>
    <name evidence="2" type="ORF">SO802_012624</name>
</gene>
<reference evidence="2 3" key="1">
    <citation type="submission" date="2024-01" db="EMBL/GenBank/DDBJ databases">
        <title>A telomere-to-telomere, gap-free genome of sweet tea (Lithocarpus litseifolius).</title>
        <authorList>
            <person name="Zhou J."/>
        </authorList>
    </citation>
    <scope>NUCLEOTIDE SEQUENCE [LARGE SCALE GENOMIC DNA]</scope>
    <source>
        <strain evidence="2">Zhou-2022a</strain>
        <tissue evidence="2">Leaf</tissue>
    </source>
</reference>
<evidence type="ECO:0000313" key="2">
    <source>
        <dbReference type="EMBL" id="KAL0005063.1"/>
    </source>
</evidence>
<dbReference type="PANTHER" id="PTHR33144">
    <property type="entry name" value="OS10G0409366 PROTEIN-RELATED"/>
    <property type="match status" value="1"/>
</dbReference>
<evidence type="ECO:0000256" key="1">
    <source>
        <dbReference type="SAM" id="MobiDB-lite"/>
    </source>
</evidence>
<keyword evidence="3" id="KW-1185">Reference proteome</keyword>
<sequence length="238" mass="26880">MPKELKEECWCVVERKYVVPTNPTAHAALKMFTLQKIGKTWRHHKCRLKTSHYIPHPRNKAWVKNNRLKGCIPEDWDVLIKSDKNRDRRSKQKDLHTAGSCSFVMHAAKKAKVDERPVEHAALYSILHTRKDGSTVNPVVQAKMDKMNELLADPSNQLQSSDTSGSITWAPDDVFAKVMGKERKGHIRGVGFGPSPSGQSSKSALTDIQIRPSQVRDDEVAQLKASLDNMQEKLSSFE</sequence>
<comment type="caution">
    <text evidence="2">The sequence shown here is derived from an EMBL/GenBank/DDBJ whole genome shotgun (WGS) entry which is preliminary data.</text>
</comment>
<name>A0AAW2D5U1_9ROSI</name>
<protein>
    <recommendedName>
        <fullName evidence="4">Transposase</fullName>
    </recommendedName>
</protein>
<feature type="region of interest" description="Disordered" evidence="1">
    <location>
        <begin position="186"/>
        <end position="214"/>
    </location>
</feature>
<evidence type="ECO:0008006" key="4">
    <source>
        <dbReference type="Google" id="ProtNLM"/>
    </source>
</evidence>
<dbReference type="PANTHER" id="PTHR33144:SF48">
    <property type="entry name" value="PLANT TRANSPOSASE (PTTA_EN_SPM FAMILY)"/>
    <property type="match status" value="1"/>
</dbReference>
<feature type="compositionally biased region" description="Polar residues" evidence="1">
    <location>
        <begin position="196"/>
        <end position="206"/>
    </location>
</feature>
<evidence type="ECO:0000313" key="3">
    <source>
        <dbReference type="Proteomes" id="UP001459277"/>
    </source>
</evidence>
<dbReference type="EMBL" id="JAZDWU010000004">
    <property type="protein sequence ID" value="KAL0005063.1"/>
    <property type="molecule type" value="Genomic_DNA"/>
</dbReference>
<accession>A0AAW2D5U1</accession>